<feature type="transmembrane region" description="Helical" evidence="10">
    <location>
        <begin position="131"/>
        <end position="154"/>
    </location>
</feature>
<dbReference type="SMART" id="SM00756">
    <property type="entry name" value="VKc"/>
    <property type="match status" value="1"/>
</dbReference>
<keyword evidence="7 10" id="KW-0472">Membrane</keyword>
<dbReference type="InterPro" id="IPR012932">
    <property type="entry name" value="VKOR"/>
</dbReference>
<dbReference type="Gene3D" id="1.20.1440.130">
    <property type="entry name" value="VKOR domain"/>
    <property type="match status" value="1"/>
</dbReference>
<evidence type="ECO:0000259" key="11">
    <source>
        <dbReference type="SMART" id="SM00756"/>
    </source>
</evidence>
<evidence type="ECO:0000256" key="9">
    <source>
        <dbReference type="ARBA" id="ARBA00023284"/>
    </source>
</evidence>
<dbReference type="CDD" id="cd12922">
    <property type="entry name" value="VKOR_5"/>
    <property type="match status" value="1"/>
</dbReference>
<evidence type="ECO:0000256" key="5">
    <source>
        <dbReference type="ARBA" id="ARBA00022989"/>
    </source>
</evidence>
<feature type="transmembrane region" description="Helical" evidence="10">
    <location>
        <begin position="175"/>
        <end position="202"/>
    </location>
</feature>
<name>A0ABP5HX12_9MICO</name>
<keyword evidence="6" id="KW-0560">Oxidoreductase</keyword>
<feature type="transmembrane region" description="Helical" evidence="10">
    <location>
        <begin position="79"/>
        <end position="97"/>
    </location>
</feature>
<sequence>MSTDPEISRPWFVRSVPLGVLLLVTGAVGLLSAFELSIDKIRLLRDADAALSCDLNPFFSCSSVMVYPQSEIFGFPNQFLGIGAFAVPVLLGALLMARTPLPRWALVGLNIGLAGGVVMVTYLQYASLFEIGAGCPWCMVVWAVTILQFCVVTAHNVRTGAFGAGLRDHAVTRVLSGMPVLLACLWMFVIAAVVLVQFWTFFSTQL</sequence>
<evidence type="ECO:0000256" key="2">
    <source>
        <dbReference type="ARBA" id="ARBA00006214"/>
    </source>
</evidence>
<dbReference type="InterPro" id="IPR041714">
    <property type="entry name" value="VKOR_Actinobacteria"/>
</dbReference>
<evidence type="ECO:0000256" key="8">
    <source>
        <dbReference type="ARBA" id="ARBA00023157"/>
    </source>
</evidence>
<proteinExistence type="inferred from homology"/>
<keyword evidence="3 10" id="KW-0812">Transmembrane</keyword>
<reference evidence="13" key="1">
    <citation type="journal article" date="2019" name="Int. J. Syst. Evol. Microbiol.">
        <title>The Global Catalogue of Microorganisms (GCM) 10K type strain sequencing project: providing services to taxonomists for standard genome sequencing and annotation.</title>
        <authorList>
            <consortium name="The Broad Institute Genomics Platform"/>
            <consortium name="The Broad Institute Genome Sequencing Center for Infectious Disease"/>
            <person name="Wu L."/>
            <person name="Ma J."/>
        </authorList>
    </citation>
    <scope>NUCLEOTIDE SEQUENCE [LARGE SCALE GENOMIC DNA]</scope>
    <source>
        <strain evidence="13">JCM 15900</strain>
    </source>
</reference>
<evidence type="ECO:0000256" key="7">
    <source>
        <dbReference type="ARBA" id="ARBA00023136"/>
    </source>
</evidence>
<dbReference type="Pfam" id="PF07884">
    <property type="entry name" value="VKOR"/>
    <property type="match status" value="1"/>
</dbReference>
<feature type="domain" description="Vitamin K epoxide reductase" evidence="11">
    <location>
        <begin position="15"/>
        <end position="156"/>
    </location>
</feature>
<keyword evidence="4" id="KW-0874">Quinone</keyword>
<evidence type="ECO:0000256" key="10">
    <source>
        <dbReference type="SAM" id="Phobius"/>
    </source>
</evidence>
<accession>A0ABP5HX12</accession>
<evidence type="ECO:0000313" key="13">
    <source>
        <dbReference type="Proteomes" id="UP001500984"/>
    </source>
</evidence>
<gene>
    <name evidence="12" type="ORF">GCM10009823_04290</name>
</gene>
<evidence type="ECO:0000256" key="4">
    <source>
        <dbReference type="ARBA" id="ARBA00022719"/>
    </source>
</evidence>
<evidence type="ECO:0000256" key="6">
    <source>
        <dbReference type="ARBA" id="ARBA00023002"/>
    </source>
</evidence>
<evidence type="ECO:0000256" key="3">
    <source>
        <dbReference type="ARBA" id="ARBA00022692"/>
    </source>
</evidence>
<evidence type="ECO:0000256" key="1">
    <source>
        <dbReference type="ARBA" id="ARBA00004141"/>
    </source>
</evidence>
<evidence type="ECO:0000313" key="12">
    <source>
        <dbReference type="EMBL" id="GAA2088902.1"/>
    </source>
</evidence>
<dbReference type="RefSeq" id="WP_291794164.1">
    <property type="nucleotide sequence ID" value="NZ_BAAAPZ010000002.1"/>
</dbReference>
<organism evidence="12 13">
    <name type="scientific">Brevibacterium salitolerans</name>
    <dbReference type="NCBI Taxonomy" id="1403566"/>
    <lineage>
        <taxon>Bacteria</taxon>
        <taxon>Bacillati</taxon>
        <taxon>Actinomycetota</taxon>
        <taxon>Actinomycetes</taxon>
        <taxon>Micrococcales</taxon>
        <taxon>Brevibacteriaceae</taxon>
        <taxon>Brevibacterium</taxon>
    </lineage>
</organism>
<keyword evidence="8" id="KW-1015">Disulfide bond</keyword>
<dbReference type="EMBL" id="BAAAPZ010000002">
    <property type="protein sequence ID" value="GAA2088902.1"/>
    <property type="molecule type" value="Genomic_DNA"/>
</dbReference>
<comment type="similarity">
    <text evidence="2">Belongs to the VKOR family.</text>
</comment>
<dbReference type="InterPro" id="IPR038354">
    <property type="entry name" value="VKOR_sf"/>
</dbReference>
<comment type="subcellular location">
    <subcellularLocation>
        <location evidence="1">Membrane</location>
        <topology evidence="1">Multi-pass membrane protein</topology>
    </subcellularLocation>
</comment>
<protein>
    <submittedName>
        <fullName evidence="12">Vitamin K epoxide reductase family protein</fullName>
    </submittedName>
</protein>
<feature type="transmembrane region" description="Helical" evidence="10">
    <location>
        <begin position="104"/>
        <end position="125"/>
    </location>
</feature>
<comment type="caution">
    <text evidence="12">The sequence shown here is derived from an EMBL/GenBank/DDBJ whole genome shotgun (WGS) entry which is preliminary data.</text>
</comment>
<keyword evidence="5 10" id="KW-1133">Transmembrane helix</keyword>
<dbReference type="Proteomes" id="UP001500984">
    <property type="component" value="Unassembled WGS sequence"/>
</dbReference>
<feature type="transmembrane region" description="Helical" evidence="10">
    <location>
        <begin position="12"/>
        <end position="34"/>
    </location>
</feature>
<keyword evidence="13" id="KW-1185">Reference proteome</keyword>
<keyword evidence="9" id="KW-0676">Redox-active center</keyword>